<sequence>MIANGRCHTSATLSGSESIDQTRVGKGSSLNPSFFSLSTMRRSNRGRLQRFPTRLLRSTQPSSGVWQLGMSLSSWKRRPNFQRNLDWANLIPLISMKLSSASPRSAQNGTGKRRLIPIAYPPANLYRSWRRRASITAVLFSAVNVLRTPRGWNRNWLSFRTSRKTDTGGRRSGRGWEGRIRISPPAFRLRLCSNRCL</sequence>
<evidence type="ECO:0000256" key="1">
    <source>
        <dbReference type="SAM" id="MobiDB-lite"/>
    </source>
</evidence>
<proteinExistence type="predicted"/>
<name>A0A645F0J8_9ZZZZ</name>
<reference evidence="2" key="1">
    <citation type="submission" date="2019-08" db="EMBL/GenBank/DDBJ databases">
        <authorList>
            <person name="Kucharzyk K."/>
            <person name="Murdoch R.W."/>
            <person name="Higgins S."/>
            <person name="Loffler F."/>
        </authorList>
    </citation>
    <scope>NUCLEOTIDE SEQUENCE</scope>
</reference>
<comment type="caution">
    <text evidence="2">The sequence shown here is derived from an EMBL/GenBank/DDBJ whole genome shotgun (WGS) entry which is preliminary data.</text>
</comment>
<organism evidence="2">
    <name type="scientific">bioreactor metagenome</name>
    <dbReference type="NCBI Taxonomy" id="1076179"/>
    <lineage>
        <taxon>unclassified sequences</taxon>
        <taxon>metagenomes</taxon>
        <taxon>ecological metagenomes</taxon>
    </lineage>
</organism>
<feature type="compositionally biased region" description="Polar residues" evidence="1">
    <location>
        <begin position="7"/>
        <end position="21"/>
    </location>
</feature>
<accession>A0A645F0J8</accession>
<evidence type="ECO:0000313" key="2">
    <source>
        <dbReference type="EMBL" id="MPN07801.1"/>
    </source>
</evidence>
<dbReference type="EMBL" id="VSSQ01053804">
    <property type="protein sequence ID" value="MPN07801.1"/>
    <property type="molecule type" value="Genomic_DNA"/>
</dbReference>
<protein>
    <submittedName>
        <fullName evidence="2">Uncharacterized protein</fullName>
    </submittedName>
</protein>
<dbReference type="AlphaFoldDB" id="A0A645F0J8"/>
<feature type="region of interest" description="Disordered" evidence="1">
    <location>
        <begin position="1"/>
        <end position="25"/>
    </location>
</feature>
<gene>
    <name evidence="2" type="ORF">SDC9_155073</name>
</gene>